<dbReference type="AlphaFoldDB" id="A0A1M4SE68"/>
<evidence type="ECO:0000256" key="1">
    <source>
        <dbReference type="SAM" id="Phobius"/>
    </source>
</evidence>
<name>A0A1M4SE68_9GAMM</name>
<dbReference type="Proteomes" id="UP000184517">
    <property type="component" value="Unassembled WGS sequence"/>
</dbReference>
<keyword evidence="1" id="KW-0812">Transmembrane</keyword>
<dbReference type="STRING" id="1122206.SAMN02745753_00010"/>
<accession>A0A1M4SE68</accession>
<gene>
    <name evidence="2" type="ORF">SAMN02745753_00010</name>
</gene>
<keyword evidence="1" id="KW-1133">Transmembrane helix</keyword>
<reference evidence="3" key="1">
    <citation type="submission" date="2016-11" db="EMBL/GenBank/DDBJ databases">
        <authorList>
            <person name="Varghese N."/>
            <person name="Submissions S."/>
        </authorList>
    </citation>
    <scope>NUCLEOTIDE SEQUENCE [LARGE SCALE GENOMIC DNA]</scope>
    <source>
        <strain evidence="3">DSM 16579</strain>
    </source>
</reference>
<proteinExistence type="predicted"/>
<sequence length="172" mass="19514">MPSKPIDEKKPQEEAPKKKPIMLIAAFFVCFVFSVAASSGVTYFLVQSSKEDVLVNEKITEQSAVLSNFEQSLSQQDAKIKAIEEQTDVLKLYLRHSSATALKNILVDQEQNIQAYLKVMKSAMRDLSELSPRTIDWNDEYQYQLDLALKGSIEREDLLKLLKTGEPNEKSQ</sequence>
<dbReference type="OrthoDB" id="6195508at2"/>
<organism evidence="2 3">
    <name type="scientific">Marinomonas polaris DSM 16579</name>
    <dbReference type="NCBI Taxonomy" id="1122206"/>
    <lineage>
        <taxon>Bacteria</taxon>
        <taxon>Pseudomonadati</taxon>
        <taxon>Pseudomonadota</taxon>
        <taxon>Gammaproteobacteria</taxon>
        <taxon>Oceanospirillales</taxon>
        <taxon>Oceanospirillaceae</taxon>
        <taxon>Marinomonas</taxon>
    </lineage>
</organism>
<dbReference type="RefSeq" id="WP_072837699.1">
    <property type="nucleotide sequence ID" value="NZ_FQVF01000002.1"/>
</dbReference>
<evidence type="ECO:0000313" key="2">
    <source>
        <dbReference type="EMBL" id="SHE30465.1"/>
    </source>
</evidence>
<evidence type="ECO:0000313" key="3">
    <source>
        <dbReference type="Proteomes" id="UP000184517"/>
    </source>
</evidence>
<keyword evidence="3" id="KW-1185">Reference proteome</keyword>
<dbReference type="EMBL" id="FQVF01000002">
    <property type="protein sequence ID" value="SHE30465.1"/>
    <property type="molecule type" value="Genomic_DNA"/>
</dbReference>
<keyword evidence="1" id="KW-0472">Membrane</keyword>
<protein>
    <submittedName>
        <fullName evidence="2">Uncharacterized protein</fullName>
    </submittedName>
</protein>
<feature type="transmembrane region" description="Helical" evidence="1">
    <location>
        <begin position="21"/>
        <end position="46"/>
    </location>
</feature>